<proteinExistence type="predicted"/>
<gene>
    <name evidence="2" type="ORF">TGAM01_v203649</name>
</gene>
<evidence type="ECO:0000259" key="1">
    <source>
        <dbReference type="Pfam" id="PF06985"/>
    </source>
</evidence>
<dbReference type="GeneID" id="29986145"/>
<dbReference type="RefSeq" id="XP_018660780.1">
    <property type="nucleotide sequence ID" value="XM_018806062.1"/>
</dbReference>
<evidence type="ECO:0000313" key="3">
    <source>
        <dbReference type="Proteomes" id="UP000054821"/>
    </source>
</evidence>
<dbReference type="PANTHER" id="PTHR24148:SF64">
    <property type="entry name" value="HETEROKARYON INCOMPATIBILITY DOMAIN-CONTAINING PROTEIN"/>
    <property type="match status" value="1"/>
</dbReference>
<dbReference type="InterPro" id="IPR010730">
    <property type="entry name" value="HET"/>
</dbReference>
<protein>
    <recommendedName>
        <fullName evidence="1">Heterokaryon incompatibility domain-containing protein</fullName>
    </recommendedName>
</protein>
<accession>A0A2P4ZSL1</accession>
<organism evidence="2 3">
    <name type="scientific">Trichoderma gamsii</name>
    <dbReference type="NCBI Taxonomy" id="398673"/>
    <lineage>
        <taxon>Eukaryota</taxon>
        <taxon>Fungi</taxon>
        <taxon>Dikarya</taxon>
        <taxon>Ascomycota</taxon>
        <taxon>Pezizomycotina</taxon>
        <taxon>Sordariomycetes</taxon>
        <taxon>Hypocreomycetidae</taxon>
        <taxon>Hypocreales</taxon>
        <taxon>Hypocreaceae</taxon>
        <taxon>Trichoderma</taxon>
    </lineage>
</organism>
<sequence length="557" mass="64034">MDYPFVHGRLPYGWLDVPVYWPQRLIHIPSMTSISRDDGNIYKYKDIMAKEPEYGTLSYTWGRWRVKDKPDAPPVLPIKNTPWQIPAVEEAHFTTENFQKVIQNIHKSGVDWVWIDVGCIDQRRGSTQAAVEIGRQASIFKQAKSTFVWLSRLDCIQLAQAIDDILDYGGQLYDHIDIGIEGVDFDNVMDKLQTVSEYLFSDPWFSSLWTLQEIVLRNDAIVLSTEGESVPWKVARQDQRTYMTMLINHCQNVYTSLEKAIEKTKTVYSEQYPEKTMNAIQRVKQLILQVGFYYLFSTNPNVQFGTARYRTTKRAEDRIYGIMQIYNLCVGRSARPEENPSMEELVIEFAAAINYNSAILGQFFVHVSRPKRGYTWRITEESTVPNSLIMYRDPNDMATINVDLDENCIAAGKCCQLPMLLSAAKEAGDIAPSHAVDGWGLKFEILLDNHINDAASFNAANQQHFMERRNSGTEIDLKDVLVLWLGNVQAEFSYRSNTYFRRNVGLLLSVQNHNTGEGVLHYERLGIAVWTTGEKSTPFEVPIRSIPWEWYDQLVLK</sequence>
<feature type="domain" description="Heterokaryon incompatibility" evidence="1">
    <location>
        <begin position="54"/>
        <end position="213"/>
    </location>
</feature>
<dbReference type="Proteomes" id="UP000054821">
    <property type="component" value="Unassembled WGS sequence"/>
</dbReference>
<dbReference type="InterPro" id="IPR052895">
    <property type="entry name" value="HetReg/Transcr_Mod"/>
</dbReference>
<dbReference type="EMBL" id="JPDN02000010">
    <property type="protein sequence ID" value="PON27268.1"/>
    <property type="molecule type" value="Genomic_DNA"/>
</dbReference>
<name>A0A2P4ZSL1_9HYPO</name>
<dbReference type="Pfam" id="PF06985">
    <property type="entry name" value="HET"/>
    <property type="match status" value="1"/>
</dbReference>
<comment type="caution">
    <text evidence="2">The sequence shown here is derived from an EMBL/GenBank/DDBJ whole genome shotgun (WGS) entry which is preliminary data.</text>
</comment>
<dbReference type="AlphaFoldDB" id="A0A2P4ZSL1"/>
<reference evidence="2 3" key="1">
    <citation type="journal article" date="2016" name="Genome Announc.">
        <title>Draft Whole-Genome Sequence of Trichoderma gamsii T6085, a Promising Biocontrol Agent of Fusarium Head Blight on Wheat.</title>
        <authorList>
            <person name="Baroncelli R."/>
            <person name="Zapparata A."/>
            <person name="Piaggeschi G."/>
            <person name="Sarrocco S."/>
            <person name="Vannacci G."/>
        </authorList>
    </citation>
    <scope>NUCLEOTIDE SEQUENCE [LARGE SCALE GENOMIC DNA]</scope>
    <source>
        <strain evidence="2 3">T6085</strain>
    </source>
</reference>
<dbReference type="STRING" id="398673.A0A2P4ZSL1"/>
<keyword evidence="3" id="KW-1185">Reference proteome</keyword>
<dbReference type="PANTHER" id="PTHR24148">
    <property type="entry name" value="ANKYRIN REPEAT DOMAIN-CONTAINING PROTEIN 39 HOMOLOG-RELATED"/>
    <property type="match status" value="1"/>
</dbReference>
<evidence type="ECO:0000313" key="2">
    <source>
        <dbReference type="EMBL" id="PON27268.1"/>
    </source>
</evidence>